<sequence length="279" mass="31882">MAKLTRAQRKAHAEAERILSKDRLTEDEREFVFNNWHEGADFNNAHAGAFFTPYDMAADFAIDAGQGRVIDLCAGIGVLSYFTIARSRWATEPASVTCIERNPRYVEIGKKLVPDAQWICADVFDWREWWHDDLGGKPFDWAIGNPPFGRVRRTENGPRYHGPDFEFHVIDIASQMADYGTFIIQQQSASFQYSGRPYYERRMNGRGVEFEKLTGLTMESGAGVDTSIFKDEWKDTSIICEIACFDFAEARERREREIQRIAANPVTAPARPAEQLAFF</sequence>
<gene>
    <name evidence="1" type="ORF">F7Q93_22590</name>
</gene>
<proteinExistence type="predicted"/>
<accession>A0A643EW45</accession>
<organism evidence="1">
    <name type="scientific">Brucella pituitosa</name>
    <dbReference type="NCBI Taxonomy" id="571256"/>
    <lineage>
        <taxon>Bacteria</taxon>
        <taxon>Pseudomonadati</taxon>
        <taxon>Pseudomonadota</taxon>
        <taxon>Alphaproteobacteria</taxon>
        <taxon>Hyphomicrobiales</taxon>
        <taxon>Brucellaceae</taxon>
        <taxon>Brucella/Ochrobactrum group</taxon>
        <taxon>Brucella</taxon>
    </lineage>
</organism>
<dbReference type="AlphaFoldDB" id="A0A643EW45"/>
<dbReference type="InterPro" id="IPR029063">
    <property type="entry name" value="SAM-dependent_MTases_sf"/>
</dbReference>
<dbReference type="GO" id="GO:0003676">
    <property type="term" value="F:nucleic acid binding"/>
    <property type="evidence" value="ECO:0007669"/>
    <property type="project" value="InterPro"/>
</dbReference>
<dbReference type="SUPFAM" id="SSF53335">
    <property type="entry name" value="S-adenosyl-L-methionine-dependent methyltransferases"/>
    <property type="match status" value="1"/>
</dbReference>
<dbReference type="Gene3D" id="3.40.50.150">
    <property type="entry name" value="Vaccinia Virus protein VP39"/>
    <property type="match status" value="1"/>
</dbReference>
<dbReference type="PROSITE" id="PS00092">
    <property type="entry name" value="N6_MTASE"/>
    <property type="match status" value="1"/>
</dbReference>
<dbReference type="RefSeq" id="WP_128094984.1">
    <property type="nucleotide sequence ID" value="NZ_JBHEEN010000017.1"/>
</dbReference>
<name>A0A643EW45_9HYPH</name>
<comment type="caution">
    <text evidence="1">The sequence shown here is derived from an EMBL/GenBank/DDBJ whole genome shotgun (WGS) entry which is preliminary data.</text>
</comment>
<dbReference type="GO" id="GO:0008168">
    <property type="term" value="F:methyltransferase activity"/>
    <property type="evidence" value="ECO:0007669"/>
    <property type="project" value="UniProtKB-KW"/>
</dbReference>
<evidence type="ECO:0000313" key="1">
    <source>
        <dbReference type="EMBL" id="KAB0565854.1"/>
    </source>
</evidence>
<dbReference type="InterPro" id="IPR002052">
    <property type="entry name" value="DNA_methylase_N6_adenine_CS"/>
</dbReference>
<keyword evidence="1" id="KW-0489">Methyltransferase</keyword>
<dbReference type="GO" id="GO:0032259">
    <property type="term" value="P:methylation"/>
    <property type="evidence" value="ECO:0007669"/>
    <property type="project" value="UniProtKB-KW"/>
</dbReference>
<dbReference type="CDD" id="cd02440">
    <property type="entry name" value="AdoMet_MTases"/>
    <property type="match status" value="1"/>
</dbReference>
<protein>
    <submittedName>
        <fullName evidence="1">Methyltransferase</fullName>
    </submittedName>
</protein>
<dbReference type="EMBL" id="VZPE01000015">
    <property type="protein sequence ID" value="KAB0565854.1"/>
    <property type="molecule type" value="Genomic_DNA"/>
</dbReference>
<keyword evidence="1" id="KW-0808">Transferase</keyword>
<reference evidence="1" key="1">
    <citation type="submission" date="2019-09" db="EMBL/GenBank/DDBJ databases">
        <title>Draft genome sequences of 48 bacterial type strains from the CCUG.</title>
        <authorList>
            <person name="Tunovic T."/>
            <person name="Pineiro-Iglesias B."/>
            <person name="Unosson C."/>
            <person name="Inganas E."/>
            <person name="Ohlen M."/>
            <person name="Cardew S."/>
            <person name="Jensie-Markopoulos S."/>
            <person name="Salva-Serra F."/>
            <person name="Jaen-Luchoro D."/>
            <person name="Karlsson R."/>
            <person name="Svensson-Stadler L."/>
            <person name="Chun J."/>
            <person name="Moore E."/>
        </authorList>
    </citation>
    <scope>NUCLEOTIDE SEQUENCE</scope>
    <source>
        <strain evidence="1">CCUG 50899</strain>
    </source>
</reference>